<proteinExistence type="predicted"/>
<dbReference type="SUPFAM" id="SSF52540">
    <property type="entry name" value="P-loop containing nucleoside triphosphate hydrolases"/>
    <property type="match status" value="1"/>
</dbReference>
<dbReference type="Gene3D" id="3.40.50.300">
    <property type="entry name" value="P-loop containing nucleotide triphosphate hydrolases"/>
    <property type="match status" value="1"/>
</dbReference>
<evidence type="ECO:0000313" key="1">
    <source>
        <dbReference type="EMBL" id="MFC5428477.1"/>
    </source>
</evidence>
<dbReference type="Proteomes" id="UP001596103">
    <property type="component" value="Unassembled WGS sequence"/>
</dbReference>
<keyword evidence="1" id="KW-0347">Helicase</keyword>
<gene>
    <name evidence="1" type="ORF">ACFPTO_06620</name>
</gene>
<dbReference type="GO" id="GO:0004386">
    <property type="term" value="F:helicase activity"/>
    <property type="evidence" value="ECO:0007669"/>
    <property type="project" value="UniProtKB-KW"/>
</dbReference>
<comment type="caution">
    <text evidence="1">The sequence shown here is derived from an EMBL/GenBank/DDBJ whole genome shotgun (WGS) entry which is preliminary data.</text>
</comment>
<evidence type="ECO:0000313" key="2">
    <source>
        <dbReference type="Proteomes" id="UP001596103"/>
    </source>
</evidence>
<dbReference type="Pfam" id="PF13481">
    <property type="entry name" value="AAA_25"/>
    <property type="match status" value="1"/>
</dbReference>
<dbReference type="EMBL" id="JBHSMP010000009">
    <property type="protein sequence ID" value="MFC5428477.1"/>
    <property type="molecule type" value="Genomic_DNA"/>
</dbReference>
<name>A0ABW0J5Y6_9BURK</name>
<reference evidence="2" key="1">
    <citation type="journal article" date="2019" name="Int. J. Syst. Evol. Microbiol.">
        <title>The Global Catalogue of Microorganisms (GCM) 10K type strain sequencing project: providing services to taxonomists for standard genome sequencing and annotation.</title>
        <authorList>
            <consortium name="The Broad Institute Genomics Platform"/>
            <consortium name="The Broad Institute Genome Sequencing Center for Infectious Disease"/>
            <person name="Wu L."/>
            <person name="Ma J."/>
        </authorList>
    </citation>
    <scope>NUCLEOTIDE SEQUENCE [LARGE SCALE GENOMIC DNA]</scope>
    <source>
        <strain evidence="2">CCUG 56042</strain>
    </source>
</reference>
<sequence>MDTDYIGDALTEESLQRSREQAVKDARTAFFQKQPTPPAVQAIQFRLYSAHDLLNMPPERWLVRNVIPAEGAIALYGASASGKSFLALDLSAAIASGKDWFGYRVAAAPVLFVALEGAVGMRKRVAAWEHHNRRPLPDCLHFVLDAPDVRKLTDVSQIIETAQKAGGVGLLVIDTLSRAAPGAEENSSKDMGEIIANLKILQDSLGCAVLVVHHTGKDATKGLRGHSSLFAALDAAIEVKRDGCCRSWALAKSKDDADGAQHPFALKDVDLGEDADGESVTSCVVVCDEGKAGVASVKFPRGSNQRIAKEALAQPFRDSRDFNKGDAPFGRPCLNVTTAIEIVARCLVCDQKRRKERAAYAINGLVANGIYGSKDDWIWCK</sequence>
<keyword evidence="1" id="KW-0378">Hydrolase</keyword>
<protein>
    <submittedName>
        <fullName evidence="1">Helicase RepA family protein</fullName>
    </submittedName>
</protein>
<dbReference type="InterPro" id="IPR038724">
    <property type="entry name" value="RepA"/>
</dbReference>
<dbReference type="CDD" id="cd01125">
    <property type="entry name" value="RepA_RSF1010_like"/>
    <property type="match status" value="1"/>
</dbReference>
<organism evidence="1 2">
    <name type="scientific">Paraburkholderia denitrificans</name>
    <dbReference type="NCBI Taxonomy" id="694025"/>
    <lineage>
        <taxon>Bacteria</taxon>
        <taxon>Pseudomonadati</taxon>
        <taxon>Pseudomonadota</taxon>
        <taxon>Betaproteobacteria</taxon>
        <taxon>Burkholderiales</taxon>
        <taxon>Burkholderiaceae</taxon>
        <taxon>Paraburkholderia</taxon>
    </lineage>
</organism>
<keyword evidence="1" id="KW-0547">Nucleotide-binding</keyword>
<dbReference type="InterPro" id="IPR027417">
    <property type="entry name" value="P-loop_NTPase"/>
</dbReference>
<keyword evidence="2" id="KW-1185">Reference proteome</keyword>
<dbReference type="RefSeq" id="WP_377710291.1">
    <property type="nucleotide sequence ID" value="NZ_JBHSMP010000009.1"/>
</dbReference>
<keyword evidence="1" id="KW-0067">ATP-binding</keyword>
<accession>A0ABW0J5Y6</accession>